<dbReference type="OrthoDB" id="406156at2759"/>
<evidence type="ECO:0000313" key="4">
    <source>
        <dbReference type="Proteomes" id="UP000315783"/>
    </source>
</evidence>
<feature type="domain" description="Isopenicillin N synthase-like Fe(2+) 2OG dioxygenase" evidence="2">
    <location>
        <begin position="213"/>
        <end position="305"/>
    </location>
</feature>
<proteinExistence type="inferred from homology"/>
<name>A0A545WBG2_9HYPO</name>
<keyword evidence="4" id="KW-1185">Reference proteome</keyword>
<dbReference type="InterPro" id="IPR044861">
    <property type="entry name" value="IPNS-like_FE2OG_OXY"/>
</dbReference>
<protein>
    <submittedName>
        <fullName evidence="3">2OG-Fe(II) oxygenase family oxidoreductase</fullName>
    </submittedName>
</protein>
<dbReference type="InterPro" id="IPR027443">
    <property type="entry name" value="IPNS-like_sf"/>
</dbReference>
<comment type="caution">
    <text evidence="3">The sequence shown here is derived from an EMBL/GenBank/DDBJ whole genome shotgun (WGS) entry which is preliminary data.</text>
</comment>
<dbReference type="SUPFAM" id="SSF51197">
    <property type="entry name" value="Clavaminate synthase-like"/>
    <property type="match status" value="1"/>
</dbReference>
<sequence>MPAPLVVSAFALSVQAELREGAPHSACTSPQCLILLAKAPVLRSIKYADLVTIDLGEFDTPGGKERLAAQLKDAVHNVDEINRQYAIGREFFALPEEARKSYRAPLEDGIYNGYRPLGSIEVLPGLYDNIEFYNVMKFLPQFDREHPQIFREHWQEIERFHRHVHEQIASKLFRLIAMILELPENYISNGHLYESNCDSGLRYMNYRARSAEVNEQFRHLYSRGHTDNGTITFLFQQPVAALQVKKGDGSPWEWIRIPEGTMSVNIADILSILSNGYLKSGVHRVMVPPKDQQAQDRLGLLYFVRPSDRLILKSVDSPLLRRLGYYEDGKGNEIDVPAPEWTRARIRKNWSRSPTDDDAGVQMAGFSVKQFHD</sequence>
<accession>A0A545WBG2</accession>
<dbReference type="Pfam" id="PF03171">
    <property type="entry name" value="2OG-FeII_Oxy"/>
    <property type="match status" value="1"/>
</dbReference>
<dbReference type="STRING" id="43265.A0A545WBG2"/>
<dbReference type="PANTHER" id="PTHR47990">
    <property type="entry name" value="2-OXOGLUTARATE (2OG) AND FE(II)-DEPENDENT OXYGENASE SUPERFAMILY PROTEIN-RELATED"/>
    <property type="match status" value="1"/>
</dbReference>
<dbReference type="Proteomes" id="UP000315783">
    <property type="component" value="Unassembled WGS sequence"/>
</dbReference>
<dbReference type="AlphaFoldDB" id="A0A545WBG2"/>
<evidence type="ECO:0000259" key="2">
    <source>
        <dbReference type="Pfam" id="PF03171"/>
    </source>
</evidence>
<dbReference type="InterPro" id="IPR050231">
    <property type="entry name" value="Iron_ascorbate_oxido_reductase"/>
</dbReference>
<dbReference type="Gene3D" id="2.60.120.330">
    <property type="entry name" value="B-lactam Antibiotic, Isopenicillin N Synthase, Chain"/>
    <property type="match status" value="1"/>
</dbReference>
<reference evidence="3 4" key="1">
    <citation type="journal article" date="2019" name="Appl. Microbiol. Biotechnol.">
        <title>Genome sequence of Isaria javanica and comparative genome analysis insights into family S53 peptidase evolution in fungal entomopathogens.</title>
        <authorList>
            <person name="Lin R."/>
            <person name="Zhang X."/>
            <person name="Xin B."/>
            <person name="Zou M."/>
            <person name="Gao Y."/>
            <person name="Qin F."/>
            <person name="Hu Q."/>
            <person name="Xie B."/>
            <person name="Cheng X."/>
        </authorList>
    </citation>
    <scope>NUCLEOTIDE SEQUENCE [LARGE SCALE GENOMIC DNA]</scope>
    <source>
        <strain evidence="3 4">IJ1G</strain>
    </source>
</reference>
<gene>
    <name evidence="3" type="ORF">IF1G_00063</name>
</gene>
<evidence type="ECO:0000313" key="3">
    <source>
        <dbReference type="EMBL" id="TQW00132.1"/>
    </source>
</evidence>
<organism evidence="3 4">
    <name type="scientific">Cordyceps javanica</name>
    <dbReference type="NCBI Taxonomy" id="43265"/>
    <lineage>
        <taxon>Eukaryota</taxon>
        <taxon>Fungi</taxon>
        <taxon>Dikarya</taxon>
        <taxon>Ascomycota</taxon>
        <taxon>Pezizomycotina</taxon>
        <taxon>Sordariomycetes</taxon>
        <taxon>Hypocreomycetidae</taxon>
        <taxon>Hypocreales</taxon>
        <taxon>Cordycipitaceae</taxon>
        <taxon>Cordyceps</taxon>
    </lineage>
</organism>
<comment type="similarity">
    <text evidence="1">Belongs to the iron/ascorbate-dependent oxidoreductase family.</text>
</comment>
<evidence type="ECO:0000256" key="1">
    <source>
        <dbReference type="ARBA" id="ARBA00008056"/>
    </source>
</evidence>
<dbReference type="EMBL" id="SPUK01000001">
    <property type="protein sequence ID" value="TQW00132.1"/>
    <property type="molecule type" value="Genomic_DNA"/>
</dbReference>